<evidence type="ECO:0000256" key="4">
    <source>
        <dbReference type="ARBA" id="ARBA00022842"/>
    </source>
</evidence>
<evidence type="ECO:0000256" key="2">
    <source>
        <dbReference type="ARBA" id="ARBA00006706"/>
    </source>
</evidence>
<evidence type="ECO:0000256" key="8">
    <source>
        <dbReference type="ARBA" id="ARBA00032448"/>
    </source>
</evidence>
<dbReference type="SFLD" id="SFLDS00005">
    <property type="entry name" value="Isoprenoid_Synthase_Type_I"/>
    <property type="match status" value="1"/>
</dbReference>
<dbReference type="GO" id="GO:0008299">
    <property type="term" value="P:isoprenoid biosynthetic process"/>
    <property type="evidence" value="ECO:0007669"/>
    <property type="project" value="InterPro"/>
</dbReference>
<dbReference type="CDD" id="cd00685">
    <property type="entry name" value="Trans_IPPS_HT"/>
    <property type="match status" value="1"/>
</dbReference>
<comment type="similarity">
    <text evidence="2 11">Belongs to the FPP/GGPP synthase family.</text>
</comment>
<evidence type="ECO:0000313" key="13">
    <source>
        <dbReference type="EMBL" id="PWY99947.1"/>
    </source>
</evidence>
<evidence type="ECO:0000313" key="14">
    <source>
        <dbReference type="Proteomes" id="UP000246740"/>
    </source>
</evidence>
<name>A0A317XPY3_9BASI</name>
<dbReference type="SUPFAM" id="SSF48576">
    <property type="entry name" value="Terpenoid synthases"/>
    <property type="match status" value="1"/>
</dbReference>
<dbReference type="Gene3D" id="1.10.600.10">
    <property type="entry name" value="Farnesyl Diphosphate Synthase"/>
    <property type="match status" value="1"/>
</dbReference>
<dbReference type="InterPro" id="IPR008949">
    <property type="entry name" value="Isoprenoid_synthase_dom_sf"/>
</dbReference>
<dbReference type="InParanoid" id="A0A317XPY3"/>
<comment type="cofactor">
    <cofactor evidence="1">
        <name>Mg(2+)</name>
        <dbReference type="ChEBI" id="CHEBI:18420"/>
    </cofactor>
</comment>
<keyword evidence="11" id="KW-0808">Transferase</keyword>
<feature type="region of interest" description="Disordered" evidence="12">
    <location>
        <begin position="1"/>
        <end position="27"/>
    </location>
</feature>
<protein>
    <recommendedName>
        <fullName evidence="9">(2E,6E)-farnesyl diphosphate synthase</fullName>
    </recommendedName>
    <alternativeName>
        <fullName evidence="8">Dimethylallyltranstransferase</fullName>
    </alternativeName>
    <alternativeName>
        <fullName evidence="7">Farnesyl diphosphate synthase</fullName>
    </alternativeName>
    <alternativeName>
        <fullName evidence="5">Farnesyltranstransferase</fullName>
    </alternativeName>
    <alternativeName>
        <fullName evidence="10">Geranylgeranyl diphosphate synthase</fullName>
    </alternativeName>
    <alternativeName>
        <fullName evidence="6">Geranyltranstransferase</fullName>
    </alternativeName>
</protein>
<keyword evidence="3" id="KW-0479">Metal-binding</keyword>
<dbReference type="PANTHER" id="PTHR12001">
    <property type="entry name" value="GERANYLGERANYL PYROPHOSPHATE SYNTHASE"/>
    <property type="match status" value="1"/>
</dbReference>
<dbReference type="PROSITE" id="PS00723">
    <property type="entry name" value="POLYPRENYL_SYNTHASE_1"/>
    <property type="match status" value="1"/>
</dbReference>
<dbReference type="PANTHER" id="PTHR12001:SF44">
    <property type="entry name" value="GERANYLGERANYL PYROPHOSPHATE SYNTHASE"/>
    <property type="match status" value="1"/>
</dbReference>
<feature type="compositionally biased region" description="Polar residues" evidence="12">
    <location>
        <begin position="16"/>
        <end position="26"/>
    </location>
</feature>
<evidence type="ECO:0000256" key="5">
    <source>
        <dbReference type="ARBA" id="ARBA00032052"/>
    </source>
</evidence>
<dbReference type="OrthoDB" id="6921389at2759"/>
<dbReference type="GO" id="GO:0046872">
    <property type="term" value="F:metal ion binding"/>
    <property type="evidence" value="ECO:0007669"/>
    <property type="project" value="UniProtKB-KW"/>
</dbReference>
<accession>A0A317XPY3</accession>
<evidence type="ECO:0000256" key="7">
    <source>
        <dbReference type="ARBA" id="ARBA00032424"/>
    </source>
</evidence>
<evidence type="ECO:0000256" key="1">
    <source>
        <dbReference type="ARBA" id="ARBA00001946"/>
    </source>
</evidence>
<dbReference type="Proteomes" id="UP000246740">
    <property type="component" value="Unassembled WGS sequence"/>
</dbReference>
<evidence type="ECO:0000256" key="10">
    <source>
        <dbReference type="ARBA" id="ARBA00033096"/>
    </source>
</evidence>
<evidence type="ECO:0000256" key="3">
    <source>
        <dbReference type="ARBA" id="ARBA00022723"/>
    </source>
</evidence>
<dbReference type="AlphaFoldDB" id="A0A317XPY3"/>
<dbReference type="GO" id="GO:0004659">
    <property type="term" value="F:prenyltransferase activity"/>
    <property type="evidence" value="ECO:0007669"/>
    <property type="project" value="InterPro"/>
</dbReference>
<sequence length="380" mass="41886">MAPHTSPSGAPGPSMANLSQTPSSSRGGDAAWYDGMLSHLSSQPAWPIDKETAILEPYTYLDSNPGKEIRTKLIEAFNVWLQVPPAKLDAICSVVRMLHTASLLMDDVEDNSDLRRGIPVAHKIYGVPQTINTANYVYFLVFSEIFRMNEDIASAASSCDSVSQDAGGLAATSSLPSSSSSSYASVERLVVDELINLHRGQGMDLLWRDSLICPTEEEYVEMVNNKTGGLFRIAIKLMLSQSSTARQASFPDLIPMVNLIGLLFQILDDFMNLQSSKYAENKGFAEDLTEGKFSFPIIHSIRASILNVLKQRPADLATKQYAVSYMRNVTRSFEYTADVLERLDRQANAEIARLESYIGLPNARLTAILDALRTSWRTSA</sequence>
<evidence type="ECO:0000256" key="11">
    <source>
        <dbReference type="RuleBase" id="RU004466"/>
    </source>
</evidence>
<dbReference type="Pfam" id="PF00348">
    <property type="entry name" value="polyprenyl_synt"/>
    <property type="match status" value="1"/>
</dbReference>
<gene>
    <name evidence="13" type="ORF">BCV70DRAFT_226648</name>
</gene>
<evidence type="ECO:0000256" key="6">
    <source>
        <dbReference type="ARBA" id="ARBA00032380"/>
    </source>
</evidence>
<dbReference type="EMBL" id="KZ819193">
    <property type="protein sequence ID" value="PWY99947.1"/>
    <property type="molecule type" value="Genomic_DNA"/>
</dbReference>
<keyword evidence="4" id="KW-0460">Magnesium</keyword>
<dbReference type="PROSITE" id="PS00444">
    <property type="entry name" value="POLYPRENYL_SYNTHASE_2"/>
    <property type="match status" value="1"/>
</dbReference>
<evidence type="ECO:0000256" key="12">
    <source>
        <dbReference type="SAM" id="MobiDB-lite"/>
    </source>
</evidence>
<organism evidence="13 14">
    <name type="scientific">Testicularia cyperi</name>
    <dbReference type="NCBI Taxonomy" id="1882483"/>
    <lineage>
        <taxon>Eukaryota</taxon>
        <taxon>Fungi</taxon>
        <taxon>Dikarya</taxon>
        <taxon>Basidiomycota</taxon>
        <taxon>Ustilaginomycotina</taxon>
        <taxon>Ustilaginomycetes</taxon>
        <taxon>Ustilaginales</taxon>
        <taxon>Anthracoideaceae</taxon>
        <taxon>Testicularia</taxon>
    </lineage>
</organism>
<proteinExistence type="inferred from homology"/>
<reference evidence="13 14" key="1">
    <citation type="journal article" date="2018" name="Mol. Biol. Evol.">
        <title>Broad Genomic Sampling Reveals a Smut Pathogenic Ancestry of the Fungal Clade Ustilaginomycotina.</title>
        <authorList>
            <person name="Kijpornyongpan T."/>
            <person name="Mondo S.J."/>
            <person name="Barry K."/>
            <person name="Sandor L."/>
            <person name="Lee J."/>
            <person name="Lipzen A."/>
            <person name="Pangilinan J."/>
            <person name="LaButti K."/>
            <person name="Hainaut M."/>
            <person name="Henrissat B."/>
            <person name="Grigoriev I.V."/>
            <person name="Spatafora J.W."/>
            <person name="Aime M.C."/>
        </authorList>
    </citation>
    <scope>NUCLEOTIDE SEQUENCE [LARGE SCALE GENOMIC DNA]</scope>
    <source>
        <strain evidence="13 14">MCA 3645</strain>
    </source>
</reference>
<dbReference type="STRING" id="1882483.A0A317XPY3"/>
<dbReference type="InterPro" id="IPR033749">
    <property type="entry name" value="Polyprenyl_synt_CS"/>
</dbReference>
<dbReference type="InterPro" id="IPR000092">
    <property type="entry name" value="Polyprenyl_synt"/>
</dbReference>
<keyword evidence="14" id="KW-1185">Reference proteome</keyword>
<evidence type="ECO:0000256" key="9">
    <source>
        <dbReference type="ARBA" id="ARBA00032873"/>
    </source>
</evidence>